<dbReference type="AlphaFoldDB" id="A0A0H3N379"/>
<evidence type="ECO:0000313" key="3">
    <source>
        <dbReference type="Proteomes" id="UP000002068"/>
    </source>
</evidence>
<organism evidence="2 3">
    <name type="scientific">Clostridioides difficile (strain CD196)</name>
    <name type="common">Peptoclostridium difficile</name>
    <dbReference type="NCBI Taxonomy" id="645462"/>
    <lineage>
        <taxon>Bacteria</taxon>
        <taxon>Bacillati</taxon>
        <taxon>Bacillota</taxon>
        <taxon>Clostridia</taxon>
        <taxon>Peptostreptococcales</taxon>
        <taxon>Peptostreptococcaceae</taxon>
        <taxon>Clostridioides</taxon>
    </lineage>
</organism>
<proteinExistence type="predicted"/>
<gene>
    <name evidence="2" type="ordered locus">CD196_1928</name>
</gene>
<dbReference type="HOGENOM" id="CLU_183019_0_0_9"/>
<keyword evidence="1" id="KW-0175">Coiled coil</keyword>
<dbReference type="EMBL" id="FN538970">
    <property type="protein sequence ID" value="CBA63701.1"/>
    <property type="molecule type" value="Genomic_DNA"/>
</dbReference>
<dbReference type="Gene3D" id="1.10.1220.10">
    <property type="entry name" value="Met repressor-like"/>
    <property type="match status" value="1"/>
</dbReference>
<feature type="coiled-coil region" evidence="1">
    <location>
        <begin position="42"/>
        <end position="69"/>
    </location>
</feature>
<sequence length="90" mass="10474">MVDMIKNTKQITVEVNEILLQEISKITNDENNILTDLINESIVNYILENKKHNIENKDLEEVIKFYKKENTEKPKSAARAIAEAKTHTLY</sequence>
<dbReference type="InterPro" id="IPR013321">
    <property type="entry name" value="Arc_rbn_hlx_hlx"/>
</dbReference>
<dbReference type="GO" id="GO:0006355">
    <property type="term" value="P:regulation of DNA-templated transcription"/>
    <property type="evidence" value="ECO:0007669"/>
    <property type="project" value="InterPro"/>
</dbReference>
<dbReference type="Proteomes" id="UP000002068">
    <property type="component" value="Chromosome"/>
</dbReference>
<name>A0A0H3N379_CLODC</name>
<evidence type="ECO:0000313" key="2">
    <source>
        <dbReference type="EMBL" id="CBA63701.1"/>
    </source>
</evidence>
<evidence type="ECO:0000256" key="1">
    <source>
        <dbReference type="SAM" id="Coils"/>
    </source>
</evidence>
<accession>A0A0H3N379</accession>
<protein>
    <submittedName>
        <fullName evidence="2">Uncharacterized protein</fullName>
    </submittedName>
</protein>
<reference evidence="2 3" key="1">
    <citation type="journal article" date="2009" name="Genome Biol.">
        <title>Comparative genome and phenotypic analysis of Clostridium difficile 027 strains provides insight into the evolution of a hypervirulent bacterium.</title>
        <authorList>
            <person name="Stabler R.A."/>
            <person name="He M."/>
            <person name="Dawson L."/>
            <person name="Martin M."/>
            <person name="Valiente E."/>
            <person name="Corton C."/>
            <person name="Lawley T.D."/>
            <person name="Sebaihia M."/>
            <person name="Quail M.A."/>
            <person name="Rose G."/>
            <person name="Gerding D.N."/>
            <person name="Gibert M."/>
            <person name="Popoff M.R."/>
            <person name="Parkhill J."/>
            <person name="Dougan G."/>
            <person name="Wren B.W."/>
        </authorList>
    </citation>
    <scope>NUCLEOTIDE SEQUENCE [LARGE SCALE GENOMIC DNA]</scope>
    <source>
        <strain evidence="2 3">CD196</strain>
    </source>
</reference>
<dbReference type="KEGG" id="cdc:CD196_1928"/>